<feature type="transmembrane region" description="Helical" evidence="1">
    <location>
        <begin position="58"/>
        <end position="82"/>
    </location>
</feature>
<gene>
    <name evidence="2" type="ORF">D7V88_33500</name>
</gene>
<evidence type="ECO:0000313" key="2">
    <source>
        <dbReference type="EMBL" id="RKG75446.1"/>
    </source>
</evidence>
<dbReference type="OrthoDB" id="5383313at2"/>
<comment type="caution">
    <text evidence="2">The sequence shown here is derived from an EMBL/GenBank/DDBJ whole genome shotgun (WGS) entry which is preliminary data.</text>
</comment>
<keyword evidence="1" id="KW-1133">Transmembrane helix</keyword>
<organism evidence="2 3">
    <name type="scientific">Corallococcus terminator</name>
    <dbReference type="NCBI Taxonomy" id="2316733"/>
    <lineage>
        <taxon>Bacteria</taxon>
        <taxon>Pseudomonadati</taxon>
        <taxon>Myxococcota</taxon>
        <taxon>Myxococcia</taxon>
        <taxon>Myxococcales</taxon>
        <taxon>Cystobacterineae</taxon>
        <taxon>Myxococcaceae</taxon>
        <taxon>Corallococcus</taxon>
    </lineage>
</organism>
<dbReference type="RefSeq" id="WP_120544682.1">
    <property type="nucleotide sequence ID" value="NZ_RAVZ01000332.1"/>
</dbReference>
<evidence type="ECO:0000256" key="1">
    <source>
        <dbReference type="SAM" id="Phobius"/>
    </source>
</evidence>
<accession>A0A3A8HYJ7</accession>
<proteinExistence type="predicted"/>
<evidence type="ECO:0008006" key="4">
    <source>
        <dbReference type="Google" id="ProtNLM"/>
    </source>
</evidence>
<keyword evidence="3" id="KW-1185">Reference proteome</keyword>
<keyword evidence="1" id="KW-0812">Transmembrane</keyword>
<dbReference type="EMBL" id="RAVZ01000332">
    <property type="protein sequence ID" value="RKG75446.1"/>
    <property type="molecule type" value="Genomic_DNA"/>
</dbReference>
<evidence type="ECO:0000313" key="3">
    <source>
        <dbReference type="Proteomes" id="UP000268094"/>
    </source>
</evidence>
<keyword evidence="1" id="KW-0472">Membrane</keyword>
<feature type="transmembrane region" description="Helical" evidence="1">
    <location>
        <begin position="102"/>
        <end position="124"/>
    </location>
</feature>
<name>A0A3A8HYJ7_9BACT</name>
<reference evidence="3" key="1">
    <citation type="submission" date="2018-09" db="EMBL/GenBank/DDBJ databases">
        <authorList>
            <person name="Livingstone P.G."/>
            <person name="Whitworth D.E."/>
        </authorList>
    </citation>
    <scope>NUCLEOTIDE SEQUENCE [LARGE SCALE GENOMIC DNA]</scope>
    <source>
        <strain evidence="3">CA054A</strain>
    </source>
</reference>
<sequence>MEAAPAAHCPRHPETLAEGTCTRCGTFTCVLCREGLGARGLCPACQDLSRTEKPSGRAVLSLVFATVGFCGFAPGVVGLVLGQQELNAIEAGTAPASGRDPALIARNVGWFHVVMLFLAFLGLYNHL</sequence>
<dbReference type="AlphaFoldDB" id="A0A3A8HYJ7"/>
<dbReference type="Proteomes" id="UP000268094">
    <property type="component" value="Unassembled WGS sequence"/>
</dbReference>
<protein>
    <recommendedName>
        <fullName evidence="4">DUF4190 domain-containing protein</fullName>
    </recommendedName>
</protein>